<dbReference type="PANTHER" id="PTHR30146">
    <property type="entry name" value="LACI-RELATED TRANSCRIPTIONAL REPRESSOR"/>
    <property type="match status" value="1"/>
</dbReference>
<dbReference type="InterPro" id="IPR046335">
    <property type="entry name" value="LacI/GalR-like_sensor"/>
</dbReference>
<accession>A0ABT1W0U5</accession>
<protein>
    <submittedName>
        <fullName evidence="6">LacI family transcriptional regulator</fullName>
    </submittedName>
</protein>
<dbReference type="CDD" id="cd06267">
    <property type="entry name" value="PBP1_LacI_sugar_binding-like"/>
    <property type="match status" value="1"/>
</dbReference>
<dbReference type="Pfam" id="PF13377">
    <property type="entry name" value="Peripla_BP_3"/>
    <property type="match status" value="1"/>
</dbReference>
<evidence type="ECO:0000256" key="2">
    <source>
        <dbReference type="ARBA" id="ARBA00023125"/>
    </source>
</evidence>
<feature type="compositionally biased region" description="Gly residues" evidence="4">
    <location>
        <begin position="379"/>
        <end position="389"/>
    </location>
</feature>
<evidence type="ECO:0000259" key="5">
    <source>
        <dbReference type="PROSITE" id="PS50932"/>
    </source>
</evidence>
<dbReference type="InterPro" id="IPR010982">
    <property type="entry name" value="Lambda_DNA-bd_dom_sf"/>
</dbReference>
<feature type="domain" description="HTH lacI-type" evidence="5">
    <location>
        <begin position="15"/>
        <end position="71"/>
    </location>
</feature>
<evidence type="ECO:0000256" key="1">
    <source>
        <dbReference type="ARBA" id="ARBA00023015"/>
    </source>
</evidence>
<dbReference type="EMBL" id="JAMZEJ010000010">
    <property type="protein sequence ID" value="MCQ8242216.1"/>
    <property type="molecule type" value="Genomic_DNA"/>
</dbReference>
<sequence length="389" mass="41120">MPASDDKKAGKRVRVTIIDVAAKAGVHVSTASRALSQRKDHRISASVVRKIERVAEQLGYRPNLLASGLRTQRTGSIGLVVPNLGDPLFAPIIASVQERAAQNGYVTYVASSDYKPDKLLSIIEIMSRQSVAGLVVASFDLQDPAADRCLELDIPTVAVLRDPCHPGLSSITMDDESGVREVVEHILDLGHRSIVYITAPLAASTARNRLAGFMAVAEREAAAGCRFDVIEADTYDIEEGERVMGRLIGSGLPWTAVICFNDLLAVGALVALKSAGIACPDQVSVTGVNNLPFVSLLSPSLTTLHNAGREIGLQGADLLMTLIENGDNAVRRVLLPSRLVRRDSAGPAPPTLAAAGPGRSDQGQRAVRRQRTRPSARGGVSGQHVGAGG</sequence>
<dbReference type="InterPro" id="IPR000843">
    <property type="entry name" value="HTH_LacI"/>
</dbReference>
<dbReference type="SMART" id="SM00354">
    <property type="entry name" value="HTH_LACI"/>
    <property type="match status" value="1"/>
</dbReference>
<dbReference type="Pfam" id="PF00356">
    <property type="entry name" value="LacI"/>
    <property type="match status" value="1"/>
</dbReference>
<keyword evidence="1" id="KW-0805">Transcription regulation</keyword>
<dbReference type="SUPFAM" id="SSF53822">
    <property type="entry name" value="Periplasmic binding protein-like I"/>
    <property type="match status" value="1"/>
</dbReference>
<proteinExistence type="predicted"/>
<dbReference type="Proteomes" id="UP001524547">
    <property type="component" value="Unassembled WGS sequence"/>
</dbReference>
<evidence type="ECO:0000313" key="7">
    <source>
        <dbReference type="Proteomes" id="UP001524547"/>
    </source>
</evidence>
<name>A0ABT1W0U5_9PROT</name>
<evidence type="ECO:0000256" key="3">
    <source>
        <dbReference type="ARBA" id="ARBA00023163"/>
    </source>
</evidence>
<feature type="region of interest" description="Disordered" evidence="4">
    <location>
        <begin position="342"/>
        <end position="389"/>
    </location>
</feature>
<dbReference type="RefSeq" id="WP_422920974.1">
    <property type="nucleotide sequence ID" value="NZ_JAMZEJ010000010.1"/>
</dbReference>
<keyword evidence="7" id="KW-1185">Reference proteome</keyword>
<comment type="caution">
    <text evidence="6">The sequence shown here is derived from an EMBL/GenBank/DDBJ whole genome shotgun (WGS) entry which is preliminary data.</text>
</comment>
<dbReference type="PANTHER" id="PTHR30146:SF155">
    <property type="entry name" value="ALANINE RACEMASE"/>
    <property type="match status" value="1"/>
</dbReference>
<dbReference type="Gene3D" id="1.10.260.40">
    <property type="entry name" value="lambda repressor-like DNA-binding domains"/>
    <property type="match status" value="1"/>
</dbReference>
<evidence type="ECO:0000256" key="4">
    <source>
        <dbReference type="SAM" id="MobiDB-lite"/>
    </source>
</evidence>
<evidence type="ECO:0000313" key="6">
    <source>
        <dbReference type="EMBL" id="MCQ8242216.1"/>
    </source>
</evidence>
<dbReference type="PROSITE" id="PS50932">
    <property type="entry name" value="HTH_LACI_2"/>
    <property type="match status" value="1"/>
</dbReference>
<dbReference type="SUPFAM" id="SSF47413">
    <property type="entry name" value="lambda repressor-like DNA-binding domains"/>
    <property type="match status" value="1"/>
</dbReference>
<gene>
    <name evidence="6" type="ORF">NFI88_15380</name>
</gene>
<keyword evidence="3" id="KW-0804">Transcription</keyword>
<dbReference type="InterPro" id="IPR028082">
    <property type="entry name" value="Peripla_BP_I"/>
</dbReference>
<reference evidence="6 7" key="1">
    <citation type="submission" date="2022-06" db="EMBL/GenBank/DDBJ databases">
        <title>Rhizosaccharibacter gen. nov. sp. nov. KSS12, endophytic bacteria isolated from sugarcane.</title>
        <authorList>
            <person name="Pitiwittayakul N."/>
        </authorList>
    </citation>
    <scope>NUCLEOTIDE SEQUENCE [LARGE SCALE GENOMIC DNA]</scope>
    <source>
        <strain evidence="6 7">KSS12</strain>
    </source>
</reference>
<dbReference type="CDD" id="cd01392">
    <property type="entry name" value="HTH_LacI"/>
    <property type="match status" value="1"/>
</dbReference>
<organism evidence="6 7">
    <name type="scientific">Rhizosaccharibacter radicis</name>
    <dbReference type="NCBI Taxonomy" id="2782605"/>
    <lineage>
        <taxon>Bacteria</taxon>
        <taxon>Pseudomonadati</taxon>
        <taxon>Pseudomonadota</taxon>
        <taxon>Alphaproteobacteria</taxon>
        <taxon>Acetobacterales</taxon>
        <taxon>Acetobacteraceae</taxon>
        <taxon>Rhizosaccharibacter</taxon>
    </lineage>
</organism>
<keyword evidence="2" id="KW-0238">DNA-binding</keyword>
<dbReference type="Gene3D" id="3.40.50.2300">
    <property type="match status" value="2"/>
</dbReference>